<feature type="transmembrane region" description="Helical" evidence="4">
    <location>
        <begin position="123"/>
        <end position="144"/>
    </location>
</feature>
<feature type="transmembrane region" description="Helical" evidence="4">
    <location>
        <begin position="49"/>
        <end position="69"/>
    </location>
</feature>
<feature type="transmembrane region" description="Helical" evidence="4">
    <location>
        <begin position="151"/>
        <end position="172"/>
    </location>
</feature>
<dbReference type="PANTHER" id="PTHR24421">
    <property type="entry name" value="NITRATE/NITRITE SENSOR PROTEIN NARX-RELATED"/>
    <property type="match status" value="1"/>
</dbReference>
<evidence type="ECO:0000259" key="5">
    <source>
        <dbReference type="SMART" id="SM00387"/>
    </source>
</evidence>
<dbReference type="InterPro" id="IPR050482">
    <property type="entry name" value="Sensor_HK_TwoCompSys"/>
</dbReference>
<reference evidence="6" key="1">
    <citation type="journal article" date="2014" name="Int. J. Syst. Evol. Microbiol.">
        <title>Complete genome sequence of Corynebacterium casei LMG S-19264T (=DSM 44701T), isolated from a smear-ripened cheese.</title>
        <authorList>
            <consortium name="US DOE Joint Genome Institute (JGI-PGF)"/>
            <person name="Walter F."/>
            <person name="Albersmeier A."/>
            <person name="Kalinowski J."/>
            <person name="Ruckert C."/>
        </authorList>
    </citation>
    <scope>NUCLEOTIDE SEQUENCE</scope>
    <source>
        <strain evidence="6">JCM 31311</strain>
    </source>
</reference>
<dbReference type="GO" id="GO:0000155">
    <property type="term" value="F:phosphorelay sensor kinase activity"/>
    <property type="evidence" value="ECO:0007669"/>
    <property type="project" value="InterPro"/>
</dbReference>
<organism evidence="6 7">
    <name type="scientific">Deinococcus ruber</name>
    <dbReference type="NCBI Taxonomy" id="1848197"/>
    <lineage>
        <taxon>Bacteria</taxon>
        <taxon>Thermotogati</taxon>
        <taxon>Deinococcota</taxon>
        <taxon>Deinococci</taxon>
        <taxon>Deinococcales</taxon>
        <taxon>Deinococcaceae</taxon>
        <taxon>Deinococcus</taxon>
    </lineage>
</organism>
<dbReference type="Gene3D" id="3.30.565.10">
    <property type="entry name" value="Histidine kinase-like ATPase, C-terminal domain"/>
    <property type="match status" value="1"/>
</dbReference>
<dbReference type="InterPro" id="IPR036890">
    <property type="entry name" value="HATPase_C_sf"/>
</dbReference>
<dbReference type="CDD" id="cd16917">
    <property type="entry name" value="HATPase_UhpB-NarQ-NarX-like"/>
    <property type="match status" value="1"/>
</dbReference>
<dbReference type="GO" id="GO:0016020">
    <property type="term" value="C:membrane"/>
    <property type="evidence" value="ECO:0007669"/>
    <property type="project" value="InterPro"/>
</dbReference>
<gene>
    <name evidence="6" type="ORF">GCM10008957_22300</name>
</gene>
<dbReference type="Pfam" id="PF02518">
    <property type="entry name" value="HATPase_c"/>
    <property type="match status" value="1"/>
</dbReference>
<dbReference type="GO" id="GO:0046983">
    <property type="term" value="F:protein dimerization activity"/>
    <property type="evidence" value="ECO:0007669"/>
    <property type="project" value="InterPro"/>
</dbReference>
<dbReference type="InterPro" id="IPR036259">
    <property type="entry name" value="MFS_trans_sf"/>
</dbReference>
<dbReference type="SUPFAM" id="SSF55874">
    <property type="entry name" value="ATPase domain of HSP90 chaperone/DNA topoisomerase II/histidine kinase"/>
    <property type="match status" value="1"/>
</dbReference>
<proteinExistence type="predicted"/>
<dbReference type="Gene3D" id="1.20.5.1930">
    <property type="match status" value="1"/>
</dbReference>
<feature type="transmembrane region" description="Helical" evidence="4">
    <location>
        <begin position="81"/>
        <end position="103"/>
    </location>
</feature>
<dbReference type="AlphaFoldDB" id="A0A918F804"/>
<dbReference type="InterPro" id="IPR011712">
    <property type="entry name" value="Sig_transdc_His_kin_sub3_dim/P"/>
</dbReference>
<evidence type="ECO:0000256" key="3">
    <source>
        <dbReference type="ARBA" id="ARBA00023012"/>
    </source>
</evidence>
<evidence type="ECO:0000256" key="1">
    <source>
        <dbReference type="ARBA" id="ARBA00022679"/>
    </source>
</evidence>
<evidence type="ECO:0000256" key="2">
    <source>
        <dbReference type="ARBA" id="ARBA00022777"/>
    </source>
</evidence>
<sequence>MPDVTRPEDRTPPPDDAPARRRMWRIFPLVWLGYLFFPIRAYLSAPHSPWLTALAFMALLAFTGVWITIYTRRIWKRHQALIVLGFAACVLMYTLGLLVVGYDSATFLVYAGALIGYQASLRVGVWGMAIIVAALLTPGWIGTLGTLRPGLGHLGVVDLVQILVLTLVALWGNHAAYRQTISSIRLARVQAEKEKLAADAERERIARDLHDLLGHTLSVIVLKSELARKLAERDPARAIAEIADVERISREALGEVRSAVRGYRGSGLSAELARSKVALDAAGVRLELDAPELNSGGLNLPAAVEYAMEMVLREAVTNIVRHAHARNAAVRVLREGQAFVLEVRDDGSSKSDSPHVEGTGLTSMRERVRATGGDVQVSRRSGTCLRASFPLEVQASAQTGLRQAGA</sequence>
<feature type="transmembrane region" description="Helical" evidence="4">
    <location>
        <begin position="26"/>
        <end position="43"/>
    </location>
</feature>
<dbReference type="InterPro" id="IPR003594">
    <property type="entry name" value="HATPase_dom"/>
</dbReference>
<reference evidence="6" key="2">
    <citation type="submission" date="2020-09" db="EMBL/GenBank/DDBJ databases">
        <authorList>
            <person name="Sun Q."/>
            <person name="Ohkuma M."/>
        </authorList>
    </citation>
    <scope>NUCLEOTIDE SEQUENCE</scope>
    <source>
        <strain evidence="6">JCM 31311</strain>
    </source>
</reference>
<keyword evidence="4" id="KW-1133">Transmembrane helix</keyword>
<dbReference type="Proteomes" id="UP000603865">
    <property type="component" value="Unassembled WGS sequence"/>
</dbReference>
<dbReference type="Pfam" id="PF07730">
    <property type="entry name" value="HisKA_3"/>
    <property type="match status" value="1"/>
</dbReference>
<dbReference type="EMBL" id="BMQL01000010">
    <property type="protein sequence ID" value="GGR08991.1"/>
    <property type="molecule type" value="Genomic_DNA"/>
</dbReference>
<keyword evidence="7" id="KW-1185">Reference proteome</keyword>
<dbReference type="PANTHER" id="PTHR24421:SF63">
    <property type="entry name" value="SENSOR HISTIDINE KINASE DESK"/>
    <property type="match status" value="1"/>
</dbReference>
<dbReference type="SUPFAM" id="SSF103473">
    <property type="entry name" value="MFS general substrate transporter"/>
    <property type="match status" value="1"/>
</dbReference>
<keyword evidence="3" id="KW-0902">Two-component regulatory system</keyword>
<evidence type="ECO:0000256" key="4">
    <source>
        <dbReference type="SAM" id="Phobius"/>
    </source>
</evidence>
<keyword evidence="4" id="KW-0472">Membrane</keyword>
<evidence type="ECO:0000313" key="6">
    <source>
        <dbReference type="EMBL" id="GGR08991.1"/>
    </source>
</evidence>
<protein>
    <submittedName>
        <fullName evidence="6">Two-component sensor histidine kinase</fullName>
    </submittedName>
</protein>
<feature type="domain" description="Histidine kinase/HSP90-like ATPase" evidence="5">
    <location>
        <begin position="303"/>
        <end position="393"/>
    </location>
</feature>
<keyword evidence="2 6" id="KW-0418">Kinase</keyword>
<name>A0A918F804_9DEIO</name>
<comment type="caution">
    <text evidence="6">The sequence shown here is derived from an EMBL/GenBank/DDBJ whole genome shotgun (WGS) entry which is preliminary data.</text>
</comment>
<accession>A0A918F804</accession>
<evidence type="ECO:0000313" key="7">
    <source>
        <dbReference type="Proteomes" id="UP000603865"/>
    </source>
</evidence>
<keyword evidence="4" id="KW-0812">Transmembrane</keyword>
<keyword evidence="1" id="KW-0808">Transferase</keyword>
<dbReference type="SMART" id="SM00387">
    <property type="entry name" value="HATPase_c"/>
    <property type="match status" value="1"/>
</dbReference>